<keyword evidence="3" id="KW-1185">Reference proteome</keyword>
<proteinExistence type="predicted"/>
<sequence>MRSHSMLPASARYSTAVLLAVLPASLASSQTAWTAADGDWSNEANWTAGQPFVFDTTVADPDGDPTTDDGFTFSTAIGATIDNAGTVRVTQAGEVADVVQLGATAGGSGTLIVSTGGELTVNADDVAAQGLYLGDTVAGSSGRLVIDGGTVNILSGGGTESDGTASSGAGGDLTVGRAGSGSFEFSAGELNVGSRVNANIIIANRVGSSGTVTQTGGDAKVAGSVFIGANGPGDYSISGGTLDLFTDSQDIFVSNGATGVGVFNVSDTAVVTVGDNLRLADDFGGSGVVNQTGGSQAYGNSLLIGNNGDGTFNLSGGSLAADSAFVGNNDNAVGDFVISGGTLTVTNNFAVAATSNFNLAATTANTGRLAVVGSDATIAIGGFFVADTDRATLAFDVDGGGISLVDVASDAFLSQATVDMGVAAGATPSLGDAFDLLTASSIDALPTLLAADASAWSLDLVSGGNGQVLRATYLIPEPASAAVLAAGALLLASRRRVAG</sequence>
<reference evidence="2 3" key="1">
    <citation type="submission" date="2012-02" db="EMBL/GenBank/DDBJ databases">
        <title>Complete genome sequence of Phycisphaera mikurensis NBRC 102666.</title>
        <authorList>
            <person name="Ankai A."/>
            <person name="Hosoyama A."/>
            <person name="Terui Y."/>
            <person name="Sekine M."/>
            <person name="Fukai R."/>
            <person name="Kato Y."/>
            <person name="Nakamura S."/>
            <person name="Yamada-Narita S."/>
            <person name="Kawakoshi A."/>
            <person name="Fukunaga Y."/>
            <person name="Yamazaki S."/>
            <person name="Fujita N."/>
        </authorList>
    </citation>
    <scope>NUCLEOTIDE SEQUENCE [LARGE SCALE GENOMIC DNA]</scope>
    <source>
        <strain evidence="3">NBRC 102666 / KCTC 22515 / FYK2301M01</strain>
    </source>
</reference>
<accession>I0IC25</accession>
<dbReference type="HOGENOM" id="CLU_558770_0_0_0"/>
<name>I0IC25_PHYMF</name>
<evidence type="ECO:0000313" key="2">
    <source>
        <dbReference type="EMBL" id="BAM02813.1"/>
    </source>
</evidence>
<evidence type="ECO:0000313" key="3">
    <source>
        <dbReference type="Proteomes" id="UP000007881"/>
    </source>
</evidence>
<dbReference type="STRING" id="1142394.PSMK_06540"/>
<dbReference type="Proteomes" id="UP000007881">
    <property type="component" value="Chromosome"/>
</dbReference>
<protein>
    <recommendedName>
        <fullName evidence="4">PEP-CTERM protein-sorting domain-containing protein</fullName>
    </recommendedName>
</protein>
<dbReference type="EMBL" id="AP012338">
    <property type="protein sequence ID" value="BAM02813.1"/>
    <property type="molecule type" value="Genomic_DNA"/>
</dbReference>
<feature type="signal peptide" evidence="1">
    <location>
        <begin position="1"/>
        <end position="34"/>
    </location>
</feature>
<feature type="chain" id="PRO_5003628721" description="PEP-CTERM protein-sorting domain-containing protein" evidence="1">
    <location>
        <begin position="35"/>
        <end position="499"/>
    </location>
</feature>
<keyword evidence="1" id="KW-0732">Signal</keyword>
<evidence type="ECO:0008006" key="4">
    <source>
        <dbReference type="Google" id="ProtNLM"/>
    </source>
</evidence>
<organism evidence="2 3">
    <name type="scientific">Phycisphaera mikurensis (strain NBRC 102666 / KCTC 22515 / FYK2301M01)</name>
    <dbReference type="NCBI Taxonomy" id="1142394"/>
    <lineage>
        <taxon>Bacteria</taxon>
        <taxon>Pseudomonadati</taxon>
        <taxon>Planctomycetota</taxon>
        <taxon>Phycisphaerae</taxon>
        <taxon>Phycisphaerales</taxon>
        <taxon>Phycisphaeraceae</taxon>
        <taxon>Phycisphaera</taxon>
    </lineage>
</organism>
<dbReference type="KEGG" id="phm:PSMK_06540"/>
<dbReference type="AlphaFoldDB" id="I0IC25"/>
<evidence type="ECO:0000256" key="1">
    <source>
        <dbReference type="SAM" id="SignalP"/>
    </source>
</evidence>
<gene>
    <name evidence="2" type="ordered locus">PSMK_06540</name>
</gene>